<dbReference type="SMART" id="SM01350">
    <property type="entry name" value="6PGD"/>
    <property type="match status" value="1"/>
</dbReference>
<accession>A0A1H7MUJ2</accession>
<dbReference type="GO" id="GO:0004616">
    <property type="term" value="F:phosphogluconate dehydrogenase (decarboxylating) activity"/>
    <property type="evidence" value="ECO:0007669"/>
    <property type="project" value="InterPro"/>
</dbReference>
<dbReference type="InterPro" id="IPR008927">
    <property type="entry name" value="6-PGluconate_DH-like_C_sf"/>
</dbReference>
<dbReference type="GO" id="GO:0050661">
    <property type="term" value="F:NADP binding"/>
    <property type="evidence" value="ECO:0007669"/>
    <property type="project" value="InterPro"/>
</dbReference>
<dbReference type="STRING" id="416943.SAMN05445871_1417"/>
<dbReference type="SUPFAM" id="SSF48179">
    <property type="entry name" value="6-phosphogluconate dehydrogenase C-terminal domain-like"/>
    <property type="match status" value="1"/>
</dbReference>
<evidence type="ECO:0000256" key="2">
    <source>
        <dbReference type="ARBA" id="ARBA00008419"/>
    </source>
</evidence>
<dbReference type="OrthoDB" id="9804542at2"/>
<dbReference type="Gene3D" id="1.10.1040.10">
    <property type="entry name" value="N-(1-d-carboxylethyl)-l-norvaline Dehydrogenase, domain 2"/>
    <property type="match status" value="1"/>
</dbReference>
<dbReference type="RefSeq" id="WP_090543467.1">
    <property type="nucleotide sequence ID" value="NZ_FNSR01000001.1"/>
</dbReference>
<dbReference type="InterPro" id="IPR004849">
    <property type="entry name" value="6DGDH_YqeC"/>
</dbReference>
<dbReference type="InterPro" id="IPR013328">
    <property type="entry name" value="6PGD_dom2"/>
</dbReference>
<evidence type="ECO:0000256" key="4">
    <source>
        <dbReference type="ARBA" id="ARBA00023064"/>
    </source>
</evidence>
<sequence length="342" mass="36770">MQVGMTGLGRMGNGMVQRLMRKGHECVVYDSDGEAVTALRQAGATGAASLEDCVSRLTRPRILWMMLPAAAVDRELAALLPLLDAGDVVIDGGNSHYHDDIRRSAQLQAHGIHYVDVGTSGGIFGLERGYCLMIGGDNRTVQSLDPIFSALAPGADRVPVTPGRTRHGRTAEQGYLHCGPPGAGHFVKMVHNGIEYGLMAAYAEGLNILRNADIGKRQSEADAETTPLRDPQHYQYAFELPEIVEVWRRGSVIGSWLLDLTAAALENDPLLTQYAGRVSDSGEGRWTIVAAIDEAVPAPVLSAALYERFSSRGDADFADQVLSAMRHAFGGHPEKLAARADV</sequence>
<comment type="similarity">
    <text evidence="2">Belongs to the 6-phosphogluconate dehydrogenase family.</text>
</comment>
<organism evidence="6 7">
    <name type="scientific">Paraburkholderia caballeronis</name>
    <dbReference type="NCBI Taxonomy" id="416943"/>
    <lineage>
        <taxon>Bacteria</taxon>
        <taxon>Pseudomonadati</taxon>
        <taxon>Pseudomonadota</taxon>
        <taxon>Betaproteobacteria</taxon>
        <taxon>Burkholderiales</taxon>
        <taxon>Burkholderiaceae</taxon>
        <taxon>Paraburkholderia</taxon>
    </lineage>
</organism>
<evidence type="ECO:0000256" key="1">
    <source>
        <dbReference type="ARBA" id="ARBA00004959"/>
    </source>
</evidence>
<dbReference type="Pfam" id="PF03446">
    <property type="entry name" value="NAD_binding_2"/>
    <property type="match status" value="1"/>
</dbReference>
<dbReference type="NCBIfam" id="TIGR00872">
    <property type="entry name" value="gnd_rel"/>
    <property type="match status" value="1"/>
</dbReference>
<dbReference type="AlphaFoldDB" id="A0A1H7MUJ2"/>
<feature type="domain" description="6-phosphogluconate dehydrogenase C-terminal" evidence="5">
    <location>
        <begin position="184"/>
        <end position="336"/>
    </location>
</feature>
<dbReference type="Proteomes" id="UP000199120">
    <property type="component" value="Unassembled WGS sequence"/>
</dbReference>
<dbReference type="InterPro" id="IPR006114">
    <property type="entry name" value="6PGDH_C"/>
</dbReference>
<evidence type="ECO:0000313" key="6">
    <source>
        <dbReference type="EMBL" id="SEL15046.1"/>
    </source>
</evidence>
<keyword evidence="7" id="KW-1185">Reference proteome</keyword>
<dbReference type="EMBL" id="FOAJ01000005">
    <property type="protein sequence ID" value="SEL15046.1"/>
    <property type="molecule type" value="Genomic_DNA"/>
</dbReference>
<gene>
    <name evidence="6" type="ORF">SAMN05192542_105191</name>
</gene>
<dbReference type="PRINTS" id="PR00076">
    <property type="entry name" value="6PGDHDRGNASE"/>
</dbReference>
<evidence type="ECO:0000256" key="3">
    <source>
        <dbReference type="ARBA" id="ARBA00023002"/>
    </source>
</evidence>
<dbReference type="Gene3D" id="3.40.50.720">
    <property type="entry name" value="NAD(P)-binding Rossmann-like Domain"/>
    <property type="match status" value="1"/>
</dbReference>
<keyword evidence="4" id="KW-0311">Gluconate utilization</keyword>
<dbReference type="InterPro" id="IPR006115">
    <property type="entry name" value="6PGDH_NADP-bd"/>
</dbReference>
<dbReference type="UniPathway" id="UPA00115"/>
<dbReference type="NCBIfam" id="NF007161">
    <property type="entry name" value="PRK09599.1"/>
    <property type="match status" value="1"/>
</dbReference>
<dbReference type="Pfam" id="PF00393">
    <property type="entry name" value="6PGD"/>
    <property type="match status" value="2"/>
</dbReference>
<dbReference type="InterPro" id="IPR036291">
    <property type="entry name" value="NAD(P)-bd_dom_sf"/>
</dbReference>
<evidence type="ECO:0000313" key="7">
    <source>
        <dbReference type="Proteomes" id="UP000199120"/>
    </source>
</evidence>
<dbReference type="GO" id="GO:0006098">
    <property type="term" value="P:pentose-phosphate shunt"/>
    <property type="evidence" value="ECO:0007669"/>
    <property type="project" value="UniProtKB-UniPathway"/>
</dbReference>
<evidence type="ECO:0000259" key="5">
    <source>
        <dbReference type="SMART" id="SM01350"/>
    </source>
</evidence>
<keyword evidence="3" id="KW-0560">Oxidoreductase</keyword>
<dbReference type="PANTHER" id="PTHR11811">
    <property type="entry name" value="6-PHOSPHOGLUCONATE DEHYDROGENASE"/>
    <property type="match status" value="1"/>
</dbReference>
<comment type="pathway">
    <text evidence="1">Carbohydrate degradation; pentose phosphate pathway.</text>
</comment>
<dbReference type="SUPFAM" id="SSF51735">
    <property type="entry name" value="NAD(P)-binding Rossmann-fold domains"/>
    <property type="match status" value="1"/>
</dbReference>
<proteinExistence type="inferred from homology"/>
<dbReference type="InterPro" id="IPR006183">
    <property type="entry name" value="Pgluconate_DH"/>
</dbReference>
<name>A0A1H7MUJ2_9BURK</name>
<protein>
    <submittedName>
        <fullName evidence="6">6-phosphogluconate dehydrogenase (Decarboxylating)</fullName>
    </submittedName>
</protein>
<reference evidence="7" key="1">
    <citation type="submission" date="2016-10" db="EMBL/GenBank/DDBJ databases">
        <authorList>
            <person name="Varghese N."/>
            <person name="Submissions S."/>
        </authorList>
    </citation>
    <scope>NUCLEOTIDE SEQUENCE [LARGE SCALE GENOMIC DNA]</scope>
    <source>
        <strain evidence="7">LMG 26416</strain>
    </source>
</reference>
<dbReference type="GO" id="GO:0019521">
    <property type="term" value="P:D-gluconate metabolic process"/>
    <property type="evidence" value="ECO:0007669"/>
    <property type="project" value="UniProtKB-KW"/>
</dbReference>